<evidence type="ECO:0000313" key="6">
    <source>
        <dbReference type="EMBL" id="GES09379.1"/>
    </source>
</evidence>
<proteinExistence type="inferred from homology"/>
<accession>A0A5M3WMJ3</accession>
<dbReference type="RefSeq" id="WP_218041078.1">
    <property type="nucleotide sequence ID" value="NZ_BAAAHL010000069.1"/>
</dbReference>
<gene>
    <name evidence="6" type="ORF">Amac_029750</name>
</gene>
<protein>
    <submittedName>
        <fullName evidence="6">Putative fatty-acid-CoA ligase FadD</fullName>
    </submittedName>
</protein>
<sequence>MTQTGAEDAMAVDPYFSDPRLQSLIGPGGPFEVEEIILDGVPVRSFVRAPRTIMEIFQLGKAHADLVHLVYYDERWTFADVRRRALSTARELKTRYGVRPGDRVAIAMRNYPEFFIGFWATAALGAVIVPLNSWWTGFELAYALKDAGAKVVFADQERIERLASTGVETSGVAVVAVRTDRSAGDGLVHAADLMAGEPLAESEFADLGPDDPVTILYTSGTTGHPKGALGTNRGHIASFLNMSFMAARDMIITGRTTGEPRQPASIGSAPLFHIGGVAIALGGQLHGSKTVLVRKWDLVEALTLAEKEGVTSFGGVPTTARQILDYPRLSDYKLRLNGFTMGGAAVPPDLPGRALEAFGSVQLLNGYGSTETSSAVVANVGDEYAQHPRSIGRPNLTADLRVEDPDGLPVGPGQIGELCFRSPQIVKEYWNNPEATREAIVDGWFHTGDLGYVDEDGFVYVVDRLKDVVIRGGENVYCAEVEAILFKHPDIADAAVLGVPDPVMGERVCAVVVPRDGAEIEFAALRNYLTQYLAYFKAPEALIVTDEVPKTATGKIAKNELRKLVADEPERIQRI</sequence>
<dbReference type="Proteomes" id="UP000331127">
    <property type="component" value="Unassembled WGS sequence"/>
</dbReference>
<comment type="caution">
    <text evidence="6">The sequence shown here is derived from an EMBL/GenBank/DDBJ whole genome shotgun (WGS) entry which is preliminary data.</text>
</comment>
<name>A0A5M3WMJ3_9ACTN</name>
<dbReference type="InterPro" id="IPR042099">
    <property type="entry name" value="ANL_N_sf"/>
</dbReference>
<dbReference type="FunFam" id="3.30.300.30:FF:000008">
    <property type="entry name" value="2,3-dihydroxybenzoate-AMP ligase"/>
    <property type="match status" value="1"/>
</dbReference>
<dbReference type="Gene3D" id="3.40.50.12780">
    <property type="entry name" value="N-terminal domain of ligase-like"/>
    <property type="match status" value="1"/>
</dbReference>
<dbReference type="PANTHER" id="PTHR43201:SF5">
    <property type="entry name" value="MEDIUM-CHAIN ACYL-COA LIGASE ACSF2, MITOCHONDRIAL"/>
    <property type="match status" value="1"/>
</dbReference>
<dbReference type="Gene3D" id="3.30.300.30">
    <property type="match status" value="1"/>
</dbReference>
<evidence type="ECO:0000313" key="7">
    <source>
        <dbReference type="Proteomes" id="UP000331127"/>
    </source>
</evidence>
<dbReference type="InterPro" id="IPR025110">
    <property type="entry name" value="AMP-bd_C"/>
</dbReference>
<dbReference type="AlphaFoldDB" id="A0A5M3WMJ3"/>
<evidence type="ECO:0000259" key="5">
    <source>
        <dbReference type="Pfam" id="PF13193"/>
    </source>
</evidence>
<dbReference type="InterPro" id="IPR045851">
    <property type="entry name" value="AMP-bd_C_sf"/>
</dbReference>
<dbReference type="GO" id="GO:0031956">
    <property type="term" value="F:medium-chain fatty acid-CoA ligase activity"/>
    <property type="evidence" value="ECO:0007669"/>
    <property type="project" value="TreeGrafter"/>
</dbReference>
<comment type="similarity">
    <text evidence="1">Belongs to the ATP-dependent AMP-binding enzyme family.</text>
</comment>
<evidence type="ECO:0000256" key="1">
    <source>
        <dbReference type="ARBA" id="ARBA00006432"/>
    </source>
</evidence>
<dbReference type="PROSITE" id="PS00455">
    <property type="entry name" value="AMP_BINDING"/>
    <property type="match status" value="1"/>
</dbReference>
<keyword evidence="7" id="KW-1185">Reference proteome</keyword>
<dbReference type="PANTHER" id="PTHR43201">
    <property type="entry name" value="ACYL-COA SYNTHETASE"/>
    <property type="match status" value="1"/>
</dbReference>
<feature type="domain" description="AMP-binding enzyme C-terminal" evidence="5">
    <location>
        <begin position="480"/>
        <end position="555"/>
    </location>
</feature>
<dbReference type="EMBL" id="BLAE01000015">
    <property type="protein sequence ID" value="GES09379.1"/>
    <property type="molecule type" value="Genomic_DNA"/>
</dbReference>
<dbReference type="InterPro" id="IPR000873">
    <property type="entry name" value="AMP-dep_synth/lig_dom"/>
</dbReference>
<feature type="domain" description="AMP-dependent synthetase/ligase" evidence="4">
    <location>
        <begin position="62"/>
        <end position="430"/>
    </location>
</feature>
<dbReference type="GO" id="GO:0006631">
    <property type="term" value="P:fatty acid metabolic process"/>
    <property type="evidence" value="ECO:0007669"/>
    <property type="project" value="TreeGrafter"/>
</dbReference>
<dbReference type="Pfam" id="PF00501">
    <property type="entry name" value="AMP-binding"/>
    <property type="match status" value="1"/>
</dbReference>
<dbReference type="SUPFAM" id="SSF56801">
    <property type="entry name" value="Acetyl-CoA synthetase-like"/>
    <property type="match status" value="1"/>
</dbReference>
<organism evidence="6 7">
    <name type="scientific">Acrocarpospora macrocephala</name>
    <dbReference type="NCBI Taxonomy" id="150177"/>
    <lineage>
        <taxon>Bacteria</taxon>
        <taxon>Bacillati</taxon>
        <taxon>Actinomycetota</taxon>
        <taxon>Actinomycetes</taxon>
        <taxon>Streptosporangiales</taxon>
        <taxon>Streptosporangiaceae</taxon>
        <taxon>Acrocarpospora</taxon>
    </lineage>
</organism>
<dbReference type="InterPro" id="IPR020845">
    <property type="entry name" value="AMP-binding_CS"/>
</dbReference>
<dbReference type="Pfam" id="PF13193">
    <property type="entry name" value="AMP-binding_C"/>
    <property type="match status" value="1"/>
</dbReference>
<feature type="transmembrane region" description="Helical" evidence="3">
    <location>
        <begin position="114"/>
        <end position="135"/>
    </location>
</feature>
<evidence type="ECO:0000259" key="4">
    <source>
        <dbReference type="Pfam" id="PF00501"/>
    </source>
</evidence>
<keyword evidence="3" id="KW-0472">Membrane</keyword>
<evidence type="ECO:0000256" key="2">
    <source>
        <dbReference type="ARBA" id="ARBA00022598"/>
    </source>
</evidence>
<keyword evidence="2 6" id="KW-0436">Ligase</keyword>
<reference evidence="6 7" key="1">
    <citation type="submission" date="2019-10" db="EMBL/GenBank/DDBJ databases">
        <title>Whole genome shotgun sequence of Acrocarpospora macrocephala NBRC 16266.</title>
        <authorList>
            <person name="Ichikawa N."/>
            <person name="Kimura A."/>
            <person name="Kitahashi Y."/>
            <person name="Komaki H."/>
            <person name="Oguchi A."/>
        </authorList>
    </citation>
    <scope>NUCLEOTIDE SEQUENCE [LARGE SCALE GENOMIC DNA]</scope>
    <source>
        <strain evidence="6 7">NBRC 16266</strain>
    </source>
</reference>
<keyword evidence="3" id="KW-1133">Transmembrane helix</keyword>
<evidence type="ECO:0000256" key="3">
    <source>
        <dbReference type="SAM" id="Phobius"/>
    </source>
</evidence>
<keyword evidence="3" id="KW-0812">Transmembrane</keyword>